<sequence>MCGYSFMEHERQNERLKSRLASAAGMPKDVVLGAAVVTLLGDSEVCIENYRGILEYTECLIRVQAKGKQIRLHGKHLQIEYYTNDEMKITGTICSLEFCK</sequence>
<protein>
    <submittedName>
        <fullName evidence="1">Sporulation protein</fullName>
    </submittedName>
</protein>
<keyword evidence="2" id="KW-1185">Reference proteome</keyword>
<gene>
    <name evidence="1" type="ORF">EBB54_09390</name>
</gene>
<dbReference type="EMBL" id="RHJS01000002">
    <property type="protein sequence ID" value="RRK31553.1"/>
    <property type="molecule type" value="Genomic_DNA"/>
</dbReference>
<dbReference type="InterPro" id="IPR022476">
    <property type="entry name" value="Spore_YabP/YqfC"/>
</dbReference>
<evidence type="ECO:0000313" key="2">
    <source>
        <dbReference type="Proteomes" id="UP000274920"/>
    </source>
</evidence>
<dbReference type="AlphaFoldDB" id="A0A426DG29"/>
<dbReference type="Proteomes" id="UP000274920">
    <property type="component" value="Unassembled WGS sequence"/>
</dbReference>
<proteinExistence type="predicted"/>
<name>A0A426DG29_9FIRM</name>
<reference evidence="1" key="1">
    <citation type="submission" date="2018-10" db="EMBL/GenBank/DDBJ databases">
        <title>Schaedlerella arabinophila gen. nov. sp. nov., isolated from the mouse intestinal tract and comparative analysis with the genome of the closely related altered Schaedler flora strain ASF502.</title>
        <authorList>
            <person name="Miyake S."/>
            <person name="Soh M."/>
            <person name="Seedorf H."/>
        </authorList>
    </citation>
    <scope>NUCLEOTIDE SEQUENCE [LARGE SCALE GENOMIC DNA]</scope>
    <source>
        <strain evidence="1">DSM 106076</strain>
    </source>
</reference>
<accession>A0A426DG29</accession>
<comment type="caution">
    <text evidence="1">The sequence shown here is derived from an EMBL/GenBank/DDBJ whole genome shotgun (WGS) entry which is preliminary data.</text>
</comment>
<organism evidence="1 2">
    <name type="scientific">Schaedlerella arabinosiphila</name>
    <dbReference type="NCBI Taxonomy" id="2044587"/>
    <lineage>
        <taxon>Bacteria</taxon>
        <taxon>Bacillati</taxon>
        <taxon>Bacillota</taxon>
        <taxon>Clostridia</taxon>
        <taxon>Lachnospirales</taxon>
        <taxon>Lachnospiraceae</taxon>
        <taxon>Schaedlerella</taxon>
    </lineage>
</organism>
<evidence type="ECO:0000313" key="1">
    <source>
        <dbReference type="EMBL" id="RRK31553.1"/>
    </source>
</evidence>
<dbReference type="Pfam" id="PF07873">
    <property type="entry name" value="YabP"/>
    <property type="match status" value="1"/>
</dbReference>